<proteinExistence type="predicted"/>
<comment type="caution">
    <text evidence="3">The sequence shown here is derived from an EMBL/GenBank/DDBJ whole genome shotgun (WGS) entry which is preliminary data.</text>
</comment>
<keyword evidence="3" id="KW-0378">Hydrolase</keyword>
<reference evidence="3 4" key="1">
    <citation type="submission" date="2021-04" db="EMBL/GenBank/DDBJ databases">
        <title>Genome analysis of Polyangium sp.</title>
        <authorList>
            <person name="Li Y."/>
            <person name="Wang J."/>
        </authorList>
    </citation>
    <scope>NUCLEOTIDE SEQUENCE [LARGE SCALE GENOMIC DNA]</scope>
    <source>
        <strain evidence="3 4">SDU14</strain>
    </source>
</reference>
<dbReference type="Gene3D" id="3.40.50.1820">
    <property type="entry name" value="alpha/beta hydrolase"/>
    <property type="match status" value="1"/>
</dbReference>
<evidence type="ECO:0000259" key="2">
    <source>
        <dbReference type="Pfam" id="PF00930"/>
    </source>
</evidence>
<dbReference type="GO" id="GO:0006508">
    <property type="term" value="P:proteolysis"/>
    <property type="evidence" value="ECO:0007669"/>
    <property type="project" value="InterPro"/>
</dbReference>
<dbReference type="PANTHER" id="PTHR11731:SF193">
    <property type="entry name" value="DIPEPTIDYL PEPTIDASE 9"/>
    <property type="match status" value="1"/>
</dbReference>
<dbReference type="PROSITE" id="PS51257">
    <property type="entry name" value="PROKAR_LIPOPROTEIN"/>
    <property type="match status" value="1"/>
</dbReference>
<organism evidence="3 4">
    <name type="scientific">Polyangium jinanense</name>
    <dbReference type="NCBI Taxonomy" id="2829994"/>
    <lineage>
        <taxon>Bacteria</taxon>
        <taxon>Pseudomonadati</taxon>
        <taxon>Myxococcota</taxon>
        <taxon>Polyangia</taxon>
        <taxon>Polyangiales</taxon>
        <taxon>Polyangiaceae</taxon>
        <taxon>Polyangium</taxon>
    </lineage>
</organism>
<dbReference type="GO" id="GO:0008236">
    <property type="term" value="F:serine-type peptidase activity"/>
    <property type="evidence" value="ECO:0007669"/>
    <property type="project" value="InterPro"/>
</dbReference>
<evidence type="ECO:0000313" key="3">
    <source>
        <dbReference type="EMBL" id="MDC3984253.1"/>
    </source>
</evidence>
<dbReference type="AlphaFoldDB" id="A0A9X3X8C5"/>
<dbReference type="InterPro" id="IPR001375">
    <property type="entry name" value="Peptidase_S9_cat"/>
</dbReference>
<dbReference type="Pfam" id="PF00326">
    <property type="entry name" value="Peptidase_S9"/>
    <property type="match status" value="1"/>
</dbReference>
<dbReference type="SUPFAM" id="SSF82171">
    <property type="entry name" value="DPP6 N-terminal domain-like"/>
    <property type="match status" value="1"/>
</dbReference>
<dbReference type="Pfam" id="PF00930">
    <property type="entry name" value="DPPIV_N"/>
    <property type="match status" value="1"/>
</dbReference>
<dbReference type="InterPro" id="IPR050278">
    <property type="entry name" value="Serine_Prot_S9B/DPPIV"/>
</dbReference>
<sequence length="792" mass="87522">MHKAQGLAGVLVLAGVLSGCGGAGEPWPKRPLLNEMTKDRAAEGAPKAAAQEADPTRGAILGPEKSAITYERLVKMPEPGWNIPRAVQPSPDGKLVTYLASESGDMTMSLYGFDLSTRTSKVLLRASDLPGSSKPLSREEELRRERQRQKTMGIVAYQWAEKAPVMIVPSSGDVFVRQGAGTITRLTETKEPELDPQICATGERVAFVRSDDLWVVDVATRKETRLTTGGPAGTTRGQSDFLGQEEFDEPHGFFWSPGCDKIAYLEVDEREVPEHPVLGYRGDKPDLMMQKYPAVGDKNPKVRAGIVDLKTKKTTWLKWPAEAERYMVRFHWAPDGNALYLQTLDRLQKRLALVRVDAKNGETKELFAETSATWLDPASFKPLDDSKRFLWTRDIGGHTHLEVRDAATGAPIKQLTSGEWDVHLLSRVDEANGRVFYIADSKEAPLDRNLYSVKFDGRETKRWTEEPGVHFAGVDRNGKIVMDIHSAKDRPPKVVIRELGGAVIGDLTFPMDADFASLGVRTPEIFSVDAPGGVKLYGTLLPPRVIEPGKKYPVIVMVYGGPGVQTVLNMWSPYLLWQHLADRGFVVYQLDNRGTAGRGPAFEAPLYKNVGHVELEDQIAGLDAVAKHPYVDASRVGIIGHSYGGYMATLALLKAPDRFHVGVAGSLVTDFRLYDSAYTERYLGDPKADAKAYEAADLTKLAGNLRGKLFLLHALMDENVHFQNTAELIDALVAANKRFDLLVFPGERHGYRAPAAKLYATQRSIEYFVEPAVERRTVRRSARSRSGFRLGG</sequence>
<name>A0A9X3X8C5_9BACT</name>
<protein>
    <submittedName>
        <fullName evidence="3">Alpha/beta fold hydrolase</fullName>
    </submittedName>
</protein>
<dbReference type="InterPro" id="IPR002469">
    <property type="entry name" value="Peptidase_S9B_N"/>
</dbReference>
<dbReference type="Gene3D" id="2.140.10.30">
    <property type="entry name" value="Dipeptidylpeptidase IV, N-terminal domain"/>
    <property type="match status" value="1"/>
</dbReference>
<evidence type="ECO:0000313" key="4">
    <source>
        <dbReference type="Proteomes" id="UP001151081"/>
    </source>
</evidence>
<gene>
    <name evidence="3" type="ORF">KEG57_27345</name>
</gene>
<dbReference type="Proteomes" id="UP001151081">
    <property type="component" value="Unassembled WGS sequence"/>
</dbReference>
<dbReference type="InterPro" id="IPR029058">
    <property type="entry name" value="AB_hydrolase_fold"/>
</dbReference>
<dbReference type="SUPFAM" id="SSF53474">
    <property type="entry name" value="alpha/beta-Hydrolases"/>
    <property type="match status" value="1"/>
</dbReference>
<feature type="domain" description="Peptidase S9 prolyl oligopeptidase catalytic" evidence="1">
    <location>
        <begin position="578"/>
        <end position="770"/>
    </location>
</feature>
<feature type="domain" description="Dipeptidylpeptidase IV N-terminal" evidence="2">
    <location>
        <begin position="180"/>
        <end position="492"/>
    </location>
</feature>
<dbReference type="PANTHER" id="PTHR11731">
    <property type="entry name" value="PROTEASE FAMILY S9B,C DIPEPTIDYL-PEPTIDASE IV-RELATED"/>
    <property type="match status" value="1"/>
</dbReference>
<dbReference type="EMBL" id="JAGTJJ010000019">
    <property type="protein sequence ID" value="MDC3984253.1"/>
    <property type="molecule type" value="Genomic_DNA"/>
</dbReference>
<dbReference type="RefSeq" id="WP_272458903.1">
    <property type="nucleotide sequence ID" value="NZ_JAGTJJ010000019.1"/>
</dbReference>
<accession>A0A9X3X8C5</accession>
<evidence type="ECO:0000259" key="1">
    <source>
        <dbReference type="Pfam" id="PF00326"/>
    </source>
</evidence>
<keyword evidence="4" id="KW-1185">Reference proteome</keyword>
<dbReference type="GO" id="GO:0008239">
    <property type="term" value="F:dipeptidyl-peptidase activity"/>
    <property type="evidence" value="ECO:0007669"/>
    <property type="project" value="TreeGrafter"/>
</dbReference>